<protein>
    <submittedName>
        <fullName evidence="1">Uncharacterized protein</fullName>
    </submittedName>
</protein>
<dbReference type="Proteomes" id="UP000321408">
    <property type="component" value="Chromosome"/>
</dbReference>
<dbReference type="KEGG" id="psyt:DSAG12_01219"/>
<evidence type="ECO:0000313" key="1">
    <source>
        <dbReference type="EMBL" id="QEE15394.1"/>
    </source>
</evidence>
<evidence type="ECO:0000313" key="2">
    <source>
        <dbReference type="Proteomes" id="UP000321408"/>
    </source>
</evidence>
<gene>
    <name evidence="1" type="ORF">DSAG12_01219</name>
</gene>
<sequence length="50" mass="5673">MLEHPKQILKMIKEPKAGLQKVEAVVHDLIKERIIVISPNLGAYEVAHED</sequence>
<dbReference type="GeneID" id="43869626"/>
<proteinExistence type="predicted"/>
<accession>A0A5B9D8G3</accession>
<dbReference type="EMBL" id="CP042905">
    <property type="protein sequence ID" value="QEE15394.1"/>
    <property type="molecule type" value="Genomic_DNA"/>
</dbReference>
<reference evidence="1 2" key="2">
    <citation type="journal article" date="2024" name="Int. J. Syst. Evol. Microbiol.">
        <title>Promethearchaeum syntrophicum gen. nov., sp. nov., an anaerobic, obligately syntrophic archaeon, the first isolate of the lineage 'Asgard' archaea, and proposal of the new archaeal phylum Promethearchaeota phyl. nov. and kingdom Promethearchaeati regn. nov.</title>
        <authorList>
            <person name="Imachi H."/>
            <person name="Nobu M.K."/>
            <person name="Kato S."/>
            <person name="Takaki Y."/>
            <person name="Miyazaki M."/>
            <person name="Miyata M."/>
            <person name="Ogawara M."/>
            <person name="Saito Y."/>
            <person name="Sakai S."/>
            <person name="Tahara Y.O."/>
            <person name="Takano Y."/>
            <person name="Tasumi E."/>
            <person name="Uematsu K."/>
            <person name="Yoshimura T."/>
            <person name="Itoh T."/>
            <person name="Ohkuma M."/>
            <person name="Takai K."/>
        </authorList>
    </citation>
    <scope>NUCLEOTIDE SEQUENCE [LARGE SCALE GENOMIC DNA]</scope>
    <source>
        <strain evidence="1 2">MK-D1</strain>
    </source>
</reference>
<name>A0A5B9D8G3_9ARCH</name>
<dbReference type="AlphaFoldDB" id="A0A5B9D8G3"/>
<dbReference type="RefSeq" id="WP_162306591.1">
    <property type="nucleotide sequence ID" value="NZ_CP042905.2"/>
</dbReference>
<organism evidence="1 2">
    <name type="scientific">Promethearchaeum syntrophicum</name>
    <dbReference type="NCBI Taxonomy" id="2594042"/>
    <lineage>
        <taxon>Archaea</taxon>
        <taxon>Promethearchaeati</taxon>
        <taxon>Promethearchaeota</taxon>
        <taxon>Promethearchaeia</taxon>
        <taxon>Promethearchaeales</taxon>
        <taxon>Promethearchaeaceae</taxon>
        <taxon>Promethearchaeum</taxon>
    </lineage>
</organism>
<keyword evidence="2" id="KW-1185">Reference proteome</keyword>
<reference evidence="1 2" key="1">
    <citation type="journal article" date="2020" name="Nature">
        <title>Isolation of an archaeon at the prokaryote-eukaryote interface.</title>
        <authorList>
            <person name="Imachi H."/>
            <person name="Nobu M.K."/>
            <person name="Nakahara N."/>
            <person name="Morono Y."/>
            <person name="Ogawara M."/>
            <person name="Takaki Y."/>
            <person name="Takano Y."/>
            <person name="Uematsu K."/>
            <person name="Ikuta T."/>
            <person name="Ito M."/>
            <person name="Matsui Y."/>
            <person name="Miyazaki M."/>
            <person name="Murata K."/>
            <person name="Saito Y."/>
            <person name="Sakai S."/>
            <person name="Song C."/>
            <person name="Tasumi E."/>
            <person name="Yamanaka Y."/>
            <person name="Yamaguchi T."/>
            <person name="Kamagata Y."/>
            <person name="Tamaki H."/>
            <person name="Takai K."/>
        </authorList>
    </citation>
    <scope>NUCLEOTIDE SEQUENCE [LARGE SCALE GENOMIC DNA]</scope>
    <source>
        <strain evidence="1 2">MK-D1</strain>
    </source>
</reference>